<gene>
    <name evidence="9" type="ORF">FLB61_12515</name>
</gene>
<dbReference type="PANTHER" id="PTHR30193:SF37">
    <property type="entry name" value="INNER MEMBRANE ABC TRANSPORTER PERMEASE PROTEIN YCJO"/>
    <property type="match status" value="1"/>
</dbReference>
<evidence type="ECO:0000313" key="10">
    <source>
        <dbReference type="Proteomes" id="UP000779049"/>
    </source>
</evidence>
<evidence type="ECO:0000256" key="4">
    <source>
        <dbReference type="ARBA" id="ARBA00022692"/>
    </source>
</evidence>
<dbReference type="PANTHER" id="PTHR30193">
    <property type="entry name" value="ABC TRANSPORTER PERMEASE PROTEIN"/>
    <property type="match status" value="1"/>
</dbReference>
<keyword evidence="2 7" id="KW-0813">Transport</keyword>
<keyword evidence="10" id="KW-1185">Reference proteome</keyword>
<evidence type="ECO:0000256" key="6">
    <source>
        <dbReference type="ARBA" id="ARBA00023136"/>
    </source>
</evidence>
<evidence type="ECO:0000256" key="7">
    <source>
        <dbReference type="RuleBase" id="RU363032"/>
    </source>
</evidence>
<organism evidence="9 10">
    <name type="scientific">Sellimonas caecigallum</name>
    <dbReference type="NCBI Taxonomy" id="2592333"/>
    <lineage>
        <taxon>Bacteria</taxon>
        <taxon>Bacillati</taxon>
        <taxon>Bacillota</taxon>
        <taxon>Clostridia</taxon>
        <taxon>Lachnospirales</taxon>
        <taxon>Lachnospiraceae</taxon>
        <taxon>Sellimonas</taxon>
    </lineage>
</organism>
<comment type="caution">
    <text evidence="9">The sequence shown here is derived from an EMBL/GenBank/DDBJ whole genome shotgun (WGS) entry which is preliminary data.</text>
</comment>
<evidence type="ECO:0000313" key="9">
    <source>
        <dbReference type="EMBL" id="MBY0759881.1"/>
    </source>
</evidence>
<reference evidence="9 10" key="1">
    <citation type="journal article" date="2020" name="New Microbes New Infect">
        <title>Sellimonas caecigallum sp. nov., description and genome sequence of a new member of the Sellimonas genus isolated from the cecum of feral chicken.</title>
        <authorList>
            <person name="Wongkuna S."/>
            <person name="Ghimire S."/>
            <person name="Antony L."/>
            <person name="Chankhamhaengdecha S."/>
            <person name="Janvilisri T."/>
            <person name="Scaria J."/>
        </authorList>
    </citation>
    <scope>NUCLEOTIDE SEQUENCE [LARGE SCALE GENOMIC DNA]</scope>
    <source>
        <strain evidence="9 10">SW451</strain>
    </source>
</reference>
<protein>
    <submittedName>
        <fullName evidence="9">Sugar ABC transporter permease</fullName>
    </submittedName>
</protein>
<evidence type="ECO:0000256" key="3">
    <source>
        <dbReference type="ARBA" id="ARBA00022475"/>
    </source>
</evidence>
<feature type="transmembrane region" description="Helical" evidence="7">
    <location>
        <begin position="38"/>
        <end position="58"/>
    </location>
</feature>
<dbReference type="CDD" id="cd06261">
    <property type="entry name" value="TM_PBP2"/>
    <property type="match status" value="1"/>
</dbReference>
<evidence type="ECO:0000256" key="1">
    <source>
        <dbReference type="ARBA" id="ARBA00004651"/>
    </source>
</evidence>
<dbReference type="Proteomes" id="UP000779049">
    <property type="component" value="Unassembled WGS sequence"/>
</dbReference>
<accession>A0ABS7L9W6</accession>
<keyword evidence="3" id="KW-1003">Cell membrane</keyword>
<dbReference type="InterPro" id="IPR035906">
    <property type="entry name" value="MetI-like_sf"/>
</dbReference>
<dbReference type="PROSITE" id="PS50928">
    <property type="entry name" value="ABC_TM1"/>
    <property type="match status" value="1"/>
</dbReference>
<keyword evidence="4 7" id="KW-0812">Transmembrane</keyword>
<keyword evidence="5 7" id="KW-1133">Transmembrane helix</keyword>
<dbReference type="RefSeq" id="WP_221920374.1">
    <property type="nucleotide sequence ID" value="NZ_VIRV01000031.1"/>
</dbReference>
<dbReference type="Gene3D" id="1.10.3720.10">
    <property type="entry name" value="MetI-like"/>
    <property type="match status" value="1"/>
</dbReference>
<dbReference type="InterPro" id="IPR051393">
    <property type="entry name" value="ABC_transporter_permease"/>
</dbReference>
<keyword evidence="6 7" id="KW-0472">Membrane</keyword>
<evidence type="ECO:0000259" key="8">
    <source>
        <dbReference type="PROSITE" id="PS50928"/>
    </source>
</evidence>
<feature type="non-terminal residue" evidence="9">
    <location>
        <position position="1"/>
    </location>
</feature>
<dbReference type="EMBL" id="VIRV01000031">
    <property type="protein sequence ID" value="MBY0759881.1"/>
    <property type="molecule type" value="Genomic_DNA"/>
</dbReference>
<evidence type="ECO:0000256" key="2">
    <source>
        <dbReference type="ARBA" id="ARBA00022448"/>
    </source>
</evidence>
<comment type="subcellular location">
    <subcellularLocation>
        <location evidence="1 7">Cell membrane</location>
        <topology evidence="1 7">Multi-pass membrane protein</topology>
    </subcellularLocation>
</comment>
<proteinExistence type="inferred from homology"/>
<evidence type="ECO:0000256" key="5">
    <source>
        <dbReference type="ARBA" id="ARBA00022989"/>
    </source>
</evidence>
<dbReference type="SUPFAM" id="SSF161098">
    <property type="entry name" value="MetI-like"/>
    <property type="match status" value="1"/>
</dbReference>
<comment type="similarity">
    <text evidence="7">Belongs to the binding-protein-dependent transport system permease family.</text>
</comment>
<dbReference type="Pfam" id="PF00528">
    <property type="entry name" value="BPD_transp_1"/>
    <property type="match status" value="1"/>
</dbReference>
<name>A0ABS7L9W6_9FIRM</name>
<dbReference type="InterPro" id="IPR000515">
    <property type="entry name" value="MetI-like"/>
</dbReference>
<feature type="domain" description="ABC transmembrane type-1" evidence="8">
    <location>
        <begin position="1"/>
        <end position="118"/>
    </location>
</feature>
<sequence length="128" mass="13985">IWQFIGLYMVILNSGISNIGKEIFEMAEIDGATGAKKMFYITLPLIKSTLMAALLMCISGNMKVFSQIQVMTNGGPGNASMVMALYAYKRSFTMNEIGYGSAISIAILVISLILIAITRLIFVSKKED</sequence>
<feature type="transmembrane region" description="Helical" evidence="7">
    <location>
        <begin position="100"/>
        <end position="122"/>
    </location>
</feature>